<evidence type="ECO:0000256" key="3">
    <source>
        <dbReference type="ARBA" id="ARBA00022553"/>
    </source>
</evidence>
<dbReference type="InterPro" id="IPR009081">
    <property type="entry name" value="PP-bd_ACP"/>
</dbReference>
<reference evidence="5 6" key="1">
    <citation type="journal article" date="2020" name="Sci. Rep.">
        <title>A novel cyanobacterial geosmin producer, revising GeoA distribution and dispersion patterns in Bacteria.</title>
        <authorList>
            <person name="Churro C."/>
            <person name="Semedo-Aguiar A.P."/>
            <person name="Silva A.D."/>
            <person name="Pereira-Leal J.B."/>
            <person name="Leite R.B."/>
        </authorList>
    </citation>
    <scope>NUCLEOTIDE SEQUENCE [LARGE SCALE GENOMIC DNA]</scope>
    <source>
        <strain evidence="5 6">IPMA8</strain>
    </source>
</reference>
<dbReference type="SMART" id="SM00823">
    <property type="entry name" value="PKS_PP"/>
    <property type="match status" value="1"/>
</dbReference>
<dbReference type="InterPro" id="IPR045851">
    <property type="entry name" value="AMP-bd_C_sf"/>
</dbReference>
<dbReference type="SUPFAM" id="SSF52777">
    <property type="entry name" value="CoA-dependent acyltransferases"/>
    <property type="match status" value="2"/>
</dbReference>
<dbReference type="InterPro" id="IPR036736">
    <property type="entry name" value="ACP-like_sf"/>
</dbReference>
<accession>A0ABX2CU47</accession>
<evidence type="ECO:0000259" key="4">
    <source>
        <dbReference type="PROSITE" id="PS50075"/>
    </source>
</evidence>
<dbReference type="PROSITE" id="PS00012">
    <property type="entry name" value="PHOSPHOPANTETHEINE"/>
    <property type="match status" value="1"/>
</dbReference>
<dbReference type="PROSITE" id="PS50075">
    <property type="entry name" value="CARRIER"/>
    <property type="match status" value="1"/>
</dbReference>
<dbReference type="InterPro" id="IPR025110">
    <property type="entry name" value="AMP-bd_C"/>
</dbReference>
<dbReference type="CDD" id="cd19531">
    <property type="entry name" value="LCL_NRPS-like"/>
    <property type="match status" value="1"/>
</dbReference>
<dbReference type="Gene3D" id="3.30.559.10">
    <property type="entry name" value="Chloramphenicol acetyltransferase-like domain"/>
    <property type="match status" value="1"/>
</dbReference>
<dbReference type="Pfam" id="PF00550">
    <property type="entry name" value="PP-binding"/>
    <property type="match status" value="1"/>
</dbReference>
<dbReference type="Gene3D" id="3.30.559.30">
    <property type="entry name" value="Nonribosomal peptide synthetase, condensation domain"/>
    <property type="match status" value="1"/>
</dbReference>
<dbReference type="InterPro" id="IPR020845">
    <property type="entry name" value="AMP-binding_CS"/>
</dbReference>
<dbReference type="Gene3D" id="3.40.50.980">
    <property type="match status" value="2"/>
</dbReference>
<evidence type="ECO:0000313" key="5">
    <source>
        <dbReference type="EMBL" id="NQE33859.1"/>
    </source>
</evidence>
<protein>
    <submittedName>
        <fullName evidence="5">Linear gramicidin synthase subunit B</fullName>
    </submittedName>
</protein>
<dbReference type="Pfam" id="PF13193">
    <property type="entry name" value="AMP-binding_C"/>
    <property type="match status" value="1"/>
</dbReference>
<evidence type="ECO:0000256" key="2">
    <source>
        <dbReference type="ARBA" id="ARBA00022450"/>
    </source>
</evidence>
<proteinExistence type="predicted"/>
<dbReference type="NCBIfam" id="TIGR01733">
    <property type="entry name" value="AA-adenyl-dom"/>
    <property type="match status" value="1"/>
</dbReference>
<dbReference type="Proteomes" id="UP000702425">
    <property type="component" value="Unassembled WGS sequence"/>
</dbReference>
<dbReference type="PANTHER" id="PTHR45527">
    <property type="entry name" value="NONRIBOSOMAL PEPTIDE SYNTHETASE"/>
    <property type="match status" value="1"/>
</dbReference>
<dbReference type="InterPro" id="IPR000873">
    <property type="entry name" value="AMP-dep_synth/lig_dom"/>
</dbReference>
<name>A0ABX2CU47_9CYAN</name>
<comment type="caution">
    <text evidence="5">The sequence shown here is derived from an EMBL/GenBank/DDBJ whole genome shotgun (WGS) entry which is preliminary data.</text>
</comment>
<dbReference type="RefSeq" id="WP_172186526.1">
    <property type="nucleotide sequence ID" value="NZ_CAWPPK010000124.1"/>
</dbReference>
<dbReference type="EMBL" id="SRRZ01000021">
    <property type="protein sequence ID" value="NQE33859.1"/>
    <property type="molecule type" value="Genomic_DNA"/>
</dbReference>
<dbReference type="InterPro" id="IPR006162">
    <property type="entry name" value="Ppantetheine_attach_site"/>
</dbReference>
<dbReference type="CDD" id="cd12117">
    <property type="entry name" value="A_NRPS_Srf_like"/>
    <property type="match status" value="1"/>
</dbReference>
<comment type="cofactor">
    <cofactor evidence="1">
        <name>pantetheine 4'-phosphate</name>
        <dbReference type="ChEBI" id="CHEBI:47942"/>
    </cofactor>
</comment>
<organism evidence="5 6">
    <name type="scientific">Microcoleus asticus IPMA8</name>
    <dbReference type="NCBI Taxonomy" id="2563858"/>
    <lineage>
        <taxon>Bacteria</taxon>
        <taxon>Bacillati</taxon>
        <taxon>Cyanobacteriota</taxon>
        <taxon>Cyanophyceae</taxon>
        <taxon>Oscillatoriophycideae</taxon>
        <taxon>Oscillatoriales</taxon>
        <taxon>Microcoleaceae</taxon>
        <taxon>Microcoleus</taxon>
        <taxon>Microcoleus asticus</taxon>
    </lineage>
</organism>
<dbReference type="Gene3D" id="1.10.1200.10">
    <property type="entry name" value="ACP-like"/>
    <property type="match status" value="1"/>
</dbReference>
<keyword evidence="3" id="KW-0597">Phosphoprotein</keyword>
<gene>
    <name evidence="5" type="primary">lgrB_2</name>
    <name evidence="5" type="ORF">E5S67_01580</name>
</gene>
<dbReference type="Gene3D" id="2.30.38.10">
    <property type="entry name" value="Luciferase, Domain 3"/>
    <property type="match status" value="1"/>
</dbReference>
<feature type="domain" description="Carrier" evidence="4">
    <location>
        <begin position="1015"/>
        <end position="1090"/>
    </location>
</feature>
<dbReference type="SUPFAM" id="SSF56801">
    <property type="entry name" value="Acetyl-CoA synthetase-like"/>
    <property type="match status" value="1"/>
</dbReference>
<dbReference type="InterPro" id="IPR001242">
    <property type="entry name" value="Condensation_dom"/>
</dbReference>
<evidence type="ECO:0000256" key="1">
    <source>
        <dbReference type="ARBA" id="ARBA00001957"/>
    </source>
</evidence>
<dbReference type="InterPro" id="IPR010071">
    <property type="entry name" value="AA_adenyl_dom"/>
</dbReference>
<dbReference type="PANTHER" id="PTHR45527:SF14">
    <property type="entry name" value="PLIPASTATIN SYNTHASE SUBUNIT B"/>
    <property type="match status" value="1"/>
</dbReference>
<keyword evidence="6" id="KW-1185">Reference proteome</keyword>
<dbReference type="Pfam" id="PF00668">
    <property type="entry name" value="Condensation"/>
    <property type="match status" value="1"/>
</dbReference>
<dbReference type="InterPro" id="IPR023213">
    <property type="entry name" value="CAT-like_dom_sf"/>
</dbReference>
<dbReference type="Pfam" id="PF00501">
    <property type="entry name" value="AMP-binding"/>
    <property type="match status" value="1"/>
</dbReference>
<dbReference type="Gene3D" id="3.30.300.30">
    <property type="match status" value="1"/>
</dbReference>
<dbReference type="SUPFAM" id="SSF47336">
    <property type="entry name" value="ACP-like"/>
    <property type="match status" value="1"/>
</dbReference>
<evidence type="ECO:0000313" key="6">
    <source>
        <dbReference type="Proteomes" id="UP000702425"/>
    </source>
</evidence>
<dbReference type="InterPro" id="IPR020806">
    <property type="entry name" value="PKS_PP-bd"/>
</dbReference>
<sequence>MASEIYNDSFTNELQKLNISSEAEVFVFPASFAQQRLWFLDQFAPENPFYNVVTALRLTGSLNLTALEQTFNEIVQRHETLRTTFAAVSGKPVQIISPAFKTNLKLLELQHLPPEQRQTEANKLTAAESLRPFNLSTGPLMRVTILRLTETEHILLLNMHHIASDDWSIGVLIREVEVIYTALIDRQPSPLPELSLQYADFAEWQREWLQGEVLETQLAYWRQQLHGISALNLPTDRPAPARQNYRGKTQYLEVPKKLKDALVALSQREGATLFMTVLAAFQTLLYRYSQQEDIVVGSPIANRNRSEIEALIGFFVNTLVLRTDCSGNPTFRDFLGRVREVTLGAYAHQDLPFEKLVEELHPERSLNRHPLFQVVFGLQNAPLDELELPELKLSSFPLETQTTRFDLELYLWEASDNFRSRYGEHWEDSEGLRGLAVYNTDLFDEVTIARMLRHFKTLLESIVANPEQRISNLPLLSENEVNQLFREWNDTRTDYPQNKCIHQLFEEQVEQHLEDVALTFDSKHLTYRELNSRSNKLARYLQKMGVGAEVLVGLCAERSIDLIVGMLAILKAGGAYLPLDPSYPRDRLNLMLEDARVKVLLIQDKLIENFRDFSNSVIYFDRDWEDIAKESAENPANTVTADNLAYVIYTSGSTGKPKGVAVTHKAVNRLVLNTNYIKIEPTDKIAQASNASFDAATFEIWGALLNGAQLVGISTNITLSPHDLALELRQQGITVLFLTTALFQQIARVLPQAFDSLRCLLFGGEAVDMRWVQKVLQQKQSTKLIHVYGPTENTTFSAYYCVQDVPETATSIPIGRPIANTQIYLLDADLQPVAIGVMGQLYVGGDGLAKGYLNQPDLTAAAFIPNPFSNKSGSSLYKTGDLGRYLADGNIEFLGRVDDQVKIRGYRIELGEIEAALCQHPQVREAVVIVREDIPDDKHLVAYVIPDGINERLEIPNLKSSDLRQFLKEKLPGYMVPVTYAVLENMPLTPNGKVDRRALPDIDTDSEDITENYVAPRTELEKAIGKIWAKVLGKQQVSIYDNFFELGGHSLLATQLISRIRDALQVELSVSNLFEAPTVASLAKYIETMRWAAKGLDTPRTDENEREDVEF</sequence>
<keyword evidence="2" id="KW-0596">Phosphopantetheine</keyword>
<dbReference type="PROSITE" id="PS00455">
    <property type="entry name" value="AMP_BINDING"/>
    <property type="match status" value="1"/>
</dbReference>